<dbReference type="Pfam" id="PF03543">
    <property type="entry name" value="Peptidase_C58"/>
    <property type="match status" value="1"/>
</dbReference>
<dbReference type="AlphaFoldDB" id="A0AAE9MZB3"/>
<organism evidence="9 10">
    <name type="scientific">Vibrio campbellii</name>
    <dbReference type="NCBI Taxonomy" id="680"/>
    <lineage>
        <taxon>Bacteria</taxon>
        <taxon>Pseudomonadati</taxon>
        <taxon>Pseudomonadota</taxon>
        <taxon>Gammaproteobacteria</taxon>
        <taxon>Vibrionales</taxon>
        <taxon>Vibrionaceae</taxon>
        <taxon>Vibrio</taxon>
    </lineage>
</organism>
<dbReference type="RefSeq" id="WP_255935072.1">
    <property type="nucleotide sequence ID" value="NZ_CP050467.1"/>
</dbReference>
<dbReference type="InterPro" id="IPR038765">
    <property type="entry name" value="Papain-like_cys_pep_sf"/>
</dbReference>
<dbReference type="NCBIfam" id="TIGR01586">
    <property type="entry name" value="yopT_cys_prot"/>
    <property type="match status" value="1"/>
</dbReference>
<dbReference type="Proteomes" id="UP001058687">
    <property type="component" value="Chromosome 1"/>
</dbReference>
<evidence type="ECO:0000256" key="2">
    <source>
        <dbReference type="ARBA" id="ARBA00022525"/>
    </source>
</evidence>
<evidence type="ECO:0000256" key="6">
    <source>
        <dbReference type="ARBA" id="ARBA00023026"/>
    </source>
</evidence>
<dbReference type="CDD" id="cd20498">
    <property type="entry name" value="C58_YopT"/>
    <property type="match status" value="1"/>
</dbReference>
<reference evidence="9" key="1">
    <citation type="submission" date="2020-03" db="EMBL/GenBank/DDBJ databases">
        <title>Five strains of Vibrio campbellii isolated from Mariana Trench.</title>
        <authorList>
            <person name="Liang J."/>
            <person name="Zhang X.-H."/>
        </authorList>
    </citation>
    <scope>NUCLEOTIDE SEQUENCE</scope>
    <source>
        <strain evidence="9">LJC014</strain>
    </source>
</reference>
<feature type="domain" description="Peptidase C58 YopT-type" evidence="8">
    <location>
        <begin position="108"/>
        <end position="324"/>
    </location>
</feature>
<feature type="region of interest" description="Disordered" evidence="7">
    <location>
        <begin position="1"/>
        <end position="34"/>
    </location>
</feature>
<feature type="compositionally biased region" description="Polar residues" evidence="7">
    <location>
        <begin position="51"/>
        <end position="73"/>
    </location>
</feature>
<feature type="compositionally biased region" description="Polar residues" evidence="7">
    <location>
        <begin position="18"/>
        <end position="34"/>
    </location>
</feature>
<evidence type="ECO:0000256" key="7">
    <source>
        <dbReference type="SAM" id="MobiDB-lite"/>
    </source>
</evidence>
<dbReference type="InterPro" id="IPR006473">
    <property type="entry name" value="Peptidase_C58_Yopt"/>
</dbReference>
<evidence type="ECO:0000256" key="4">
    <source>
        <dbReference type="ARBA" id="ARBA00022801"/>
    </source>
</evidence>
<proteinExistence type="predicted"/>
<keyword evidence="4" id="KW-0378">Hydrolase</keyword>
<dbReference type="GO" id="GO:0006508">
    <property type="term" value="P:proteolysis"/>
    <property type="evidence" value="ECO:0007669"/>
    <property type="project" value="UniProtKB-KW"/>
</dbReference>
<evidence type="ECO:0000313" key="9">
    <source>
        <dbReference type="EMBL" id="UTZ27585.1"/>
    </source>
</evidence>
<keyword evidence="5" id="KW-0788">Thiol protease</keyword>
<sequence>MQGITNISSISGPIISAPVSQPQNQGQLGGLSASTQMTPDAIRNLMLQQMSSGATANPAPISSFSLQSATPEQSAEPRSKLQNFQTAVQTLGDRILHALVSTKTASLRNSAAKHNGEVTMKVSQVTGSIKNAILKDTNTSGGCCEALSAHWMKARAEGSNLGEQLFQSGTASDKGKLNKETMQSVAQLQTDGMVGYDQEAITEGWLRSNNIESPYRELGALSRVHGQTSRGRNGAAELAAKIVDNGPKTSLLKKIGLEGPSNAHAVAAAVDGEKVTFFDPNFGEFSFPSKEDFTSWFVQDFWHKSGYDLPKFGLSGEFSIVNLEANH</sequence>
<name>A0AAE9MZB3_9VIBR</name>
<dbReference type="PRINTS" id="PR01376">
    <property type="entry name" value="BACSURFANTGN"/>
</dbReference>
<dbReference type="GO" id="GO:0005576">
    <property type="term" value="C:extracellular region"/>
    <property type="evidence" value="ECO:0007669"/>
    <property type="project" value="UniProtKB-SubCell"/>
</dbReference>
<dbReference type="InterPro" id="IPR003951">
    <property type="entry name" value="Peptidase_C58"/>
</dbReference>
<gene>
    <name evidence="9" type="ORF">HB761_12995</name>
</gene>
<evidence type="ECO:0000313" key="10">
    <source>
        <dbReference type="Proteomes" id="UP001058687"/>
    </source>
</evidence>
<evidence type="ECO:0000256" key="5">
    <source>
        <dbReference type="ARBA" id="ARBA00022807"/>
    </source>
</evidence>
<feature type="compositionally biased region" description="Low complexity" evidence="7">
    <location>
        <begin position="7"/>
        <end position="16"/>
    </location>
</feature>
<keyword evidence="2" id="KW-0964">Secreted</keyword>
<protein>
    <submittedName>
        <fullName evidence="9">YopT-type cysteine protease domain-containing protein</fullName>
    </submittedName>
</protein>
<keyword evidence="6" id="KW-0843">Virulence</keyword>
<evidence type="ECO:0000256" key="3">
    <source>
        <dbReference type="ARBA" id="ARBA00022670"/>
    </source>
</evidence>
<keyword evidence="3 9" id="KW-0645">Protease</keyword>
<evidence type="ECO:0000256" key="1">
    <source>
        <dbReference type="ARBA" id="ARBA00004613"/>
    </source>
</evidence>
<feature type="region of interest" description="Disordered" evidence="7">
    <location>
        <begin position="51"/>
        <end position="79"/>
    </location>
</feature>
<dbReference type="GO" id="GO:0004197">
    <property type="term" value="F:cysteine-type endopeptidase activity"/>
    <property type="evidence" value="ECO:0007669"/>
    <property type="project" value="InterPro"/>
</dbReference>
<dbReference type="SUPFAM" id="SSF54001">
    <property type="entry name" value="Cysteine proteinases"/>
    <property type="match status" value="1"/>
</dbReference>
<accession>A0AAE9MZB3</accession>
<comment type="subcellular location">
    <subcellularLocation>
        <location evidence="1">Secreted</location>
    </subcellularLocation>
</comment>
<dbReference type="EMBL" id="CP050467">
    <property type="protein sequence ID" value="UTZ27585.1"/>
    <property type="molecule type" value="Genomic_DNA"/>
</dbReference>
<evidence type="ECO:0000259" key="8">
    <source>
        <dbReference type="Pfam" id="PF03543"/>
    </source>
</evidence>
<dbReference type="Gene3D" id="3.90.70.20">
    <property type="match status" value="1"/>
</dbReference>